<dbReference type="PANTHER" id="PTHR30213">
    <property type="entry name" value="INNER MEMBRANE PROTEIN YHJD"/>
    <property type="match status" value="1"/>
</dbReference>
<keyword evidence="8" id="KW-1185">Reference proteome</keyword>
<evidence type="ECO:0000313" key="8">
    <source>
        <dbReference type="Proteomes" id="UP000642993"/>
    </source>
</evidence>
<dbReference type="NCBIfam" id="TIGR00766">
    <property type="entry name" value="inner membrane protein YhjD"/>
    <property type="match status" value="1"/>
</dbReference>
<dbReference type="InterPro" id="IPR017039">
    <property type="entry name" value="Virul_fac_BrkB"/>
</dbReference>
<dbReference type="Proteomes" id="UP000642993">
    <property type="component" value="Unassembled WGS sequence"/>
</dbReference>
<comment type="caution">
    <text evidence="7">The sequence shown here is derived from an EMBL/GenBank/DDBJ whole genome shotgun (WGS) entry which is preliminary data.</text>
</comment>
<feature type="transmembrane region" description="Helical" evidence="6">
    <location>
        <begin position="102"/>
        <end position="123"/>
    </location>
</feature>
<protein>
    <submittedName>
        <fullName evidence="7">Inner membrane protein YhjD</fullName>
    </submittedName>
</protein>
<evidence type="ECO:0000313" key="7">
    <source>
        <dbReference type="EMBL" id="MBD8506505.1"/>
    </source>
</evidence>
<dbReference type="RefSeq" id="WP_192038975.1">
    <property type="nucleotide sequence ID" value="NZ_JACYWE010000004.1"/>
</dbReference>
<sequence>MADQPGFLARQRAKRPWLDHLIRAAMRFTEQHGDYYAAGITYFSVLALFPLLMVGFAGAGFVLAGNLELLDQVKNQVSESIPGGMGEQVNALIDQAIEQRNTVGIIGIIIALYSGLGWIGNLRKALSAQWAQPIPKANFLKTKLVDLVAMITLFLAFALSIALSALGGSGLTRSLLALVNLDEAPGVGILVRVVSFAVAIAATWWVFTWVIARMPRQPVAFVSAARAGLMAALVFAVFKQVGVAYLTGVTQSPAGAVFGPIIGILVFIFTTSRFLLFATAWAATSEESLEKAIVAPPDPAIINTPVVMRQGSPFASGIVGFGIGAAAVLGVSGLRRKPGTPRS</sequence>
<dbReference type="EMBL" id="JACYWE010000004">
    <property type="protein sequence ID" value="MBD8506505.1"/>
    <property type="molecule type" value="Genomic_DNA"/>
</dbReference>
<evidence type="ECO:0000256" key="3">
    <source>
        <dbReference type="ARBA" id="ARBA00022692"/>
    </source>
</evidence>
<dbReference type="InterPro" id="IPR005274">
    <property type="entry name" value="IM_pro_YhjD"/>
</dbReference>
<keyword evidence="3 6" id="KW-0812">Transmembrane</keyword>
<feature type="transmembrane region" description="Helical" evidence="6">
    <location>
        <begin position="219"/>
        <end position="238"/>
    </location>
</feature>
<feature type="transmembrane region" description="Helical" evidence="6">
    <location>
        <begin position="35"/>
        <end position="64"/>
    </location>
</feature>
<dbReference type="PANTHER" id="PTHR30213:SF1">
    <property type="entry name" value="INNER MEMBRANE PROTEIN YHJD"/>
    <property type="match status" value="1"/>
</dbReference>
<evidence type="ECO:0000256" key="1">
    <source>
        <dbReference type="ARBA" id="ARBA00004651"/>
    </source>
</evidence>
<keyword evidence="5 6" id="KW-0472">Membrane</keyword>
<feature type="transmembrane region" description="Helical" evidence="6">
    <location>
        <begin position="144"/>
        <end position="166"/>
    </location>
</feature>
<dbReference type="AlphaFoldDB" id="A0A927JCW1"/>
<evidence type="ECO:0000256" key="4">
    <source>
        <dbReference type="ARBA" id="ARBA00022989"/>
    </source>
</evidence>
<organism evidence="7 8">
    <name type="scientific">Lolliginicoccus lacisalsi</name>
    <dbReference type="NCBI Taxonomy" id="2742202"/>
    <lineage>
        <taxon>Bacteria</taxon>
        <taxon>Bacillati</taxon>
        <taxon>Actinomycetota</taxon>
        <taxon>Actinomycetes</taxon>
        <taxon>Mycobacteriales</taxon>
        <taxon>Hoyosellaceae</taxon>
        <taxon>Lolliginicoccus</taxon>
    </lineage>
</organism>
<accession>A0A927JCW1</accession>
<feature type="transmembrane region" description="Helical" evidence="6">
    <location>
        <begin position="314"/>
        <end position="334"/>
    </location>
</feature>
<feature type="transmembrane region" description="Helical" evidence="6">
    <location>
        <begin position="186"/>
        <end position="207"/>
    </location>
</feature>
<keyword evidence="4 6" id="KW-1133">Transmembrane helix</keyword>
<dbReference type="Pfam" id="PF03631">
    <property type="entry name" value="Virul_fac_BrkB"/>
    <property type="match status" value="1"/>
</dbReference>
<feature type="transmembrane region" description="Helical" evidence="6">
    <location>
        <begin position="258"/>
        <end position="283"/>
    </location>
</feature>
<name>A0A927JCW1_9ACTN</name>
<dbReference type="GO" id="GO:0005886">
    <property type="term" value="C:plasma membrane"/>
    <property type="evidence" value="ECO:0007669"/>
    <property type="project" value="UniProtKB-SubCell"/>
</dbReference>
<evidence type="ECO:0000256" key="6">
    <source>
        <dbReference type="SAM" id="Phobius"/>
    </source>
</evidence>
<proteinExistence type="predicted"/>
<gene>
    <name evidence="7" type="primary">yhjD</name>
    <name evidence="7" type="ORF">HT102_08410</name>
</gene>
<evidence type="ECO:0000256" key="2">
    <source>
        <dbReference type="ARBA" id="ARBA00022475"/>
    </source>
</evidence>
<reference evidence="7" key="1">
    <citation type="submission" date="2020-09" db="EMBL/GenBank/DDBJ databases">
        <title>Hoyosella lacisalsi sp. nov., a halotolerant actinobacterium isolated from soil of Lake Gudzhirganskoe.</title>
        <authorList>
            <person name="Yang Q."/>
            <person name="Guo P.Y."/>
            <person name="Liu S.W."/>
            <person name="Li F.N."/>
            <person name="Sun C.H."/>
        </authorList>
    </citation>
    <scope>NUCLEOTIDE SEQUENCE</scope>
    <source>
        <strain evidence="7">G463</strain>
    </source>
</reference>
<keyword evidence="2" id="KW-1003">Cell membrane</keyword>
<evidence type="ECO:0000256" key="5">
    <source>
        <dbReference type="ARBA" id="ARBA00023136"/>
    </source>
</evidence>
<comment type="subcellular location">
    <subcellularLocation>
        <location evidence="1">Cell membrane</location>
        <topology evidence="1">Multi-pass membrane protein</topology>
    </subcellularLocation>
</comment>